<evidence type="ECO:0000313" key="1">
    <source>
        <dbReference type="EMBL" id="OIK19434.1"/>
    </source>
</evidence>
<dbReference type="AlphaFoldDB" id="A0AAP7T9K3"/>
<dbReference type="Proteomes" id="UP000180036">
    <property type="component" value="Unassembled WGS sequence"/>
</dbReference>
<accession>A0AAP7T9K3</accession>
<protein>
    <submittedName>
        <fullName evidence="1">Uncharacterized protein</fullName>
    </submittedName>
</protein>
<sequence>MKTKSIQLFNPFDELSEQVNNVMHDAVIYRKRNRLNVIDQGAKEAERITKEIQMLVNSMRRKKVDTECQK</sequence>
<dbReference type="EMBL" id="MOEA01000005">
    <property type="protein sequence ID" value="OIK19434.1"/>
    <property type="molecule type" value="Genomic_DNA"/>
</dbReference>
<gene>
    <name evidence="1" type="ORF">BKP66_17425</name>
</gene>
<evidence type="ECO:0000313" key="2">
    <source>
        <dbReference type="Proteomes" id="UP000180036"/>
    </source>
</evidence>
<dbReference type="RefSeq" id="WP_071348443.1">
    <property type="nucleotide sequence ID" value="NZ_MOEA01000005.1"/>
</dbReference>
<name>A0AAP7T9K3_BACAM</name>
<reference evidence="1 2" key="1">
    <citation type="submission" date="2016-10" db="EMBL/GenBank/DDBJ databases">
        <authorList>
            <person name="Marach S."/>
            <person name="Prathuangwong S."/>
            <person name="Takikawa Y."/>
            <person name="Dohra H."/>
        </authorList>
    </citation>
    <scope>NUCLEOTIDE SEQUENCE [LARGE SCALE GENOMIC DNA]</scope>
    <source>
        <strain evidence="1 2">K2</strain>
    </source>
</reference>
<organism evidence="1 2">
    <name type="scientific">Bacillus amyloliquefaciens</name>
    <name type="common">Bacillus velezensis</name>
    <dbReference type="NCBI Taxonomy" id="1390"/>
    <lineage>
        <taxon>Bacteria</taxon>
        <taxon>Bacillati</taxon>
        <taxon>Bacillota</taxon>
        <taxon>Bacilli</taxon>
        <taxon>Bacillales</taxon>
        <taxon>Bacillaceae</taxon>
        <taxon>Bacillus</taxon>
        <taxon>Bacillus amyloliquefaciens group</taxon>
    </lineage>
</organism>
<proteinExistence type="predicted"/>
<comment type="caution">
    <text evidence="1">The sequence shown here is derived from an EMBL/GenBank/DDBJ whole genome shotgun (WGS) entry which is preliminary data.</text>
</comment>